<sequence>MKDKLTGKQVIIMLSIIALAVGLFVGGMALTDRYKKTIVNTYDKYYNKYYSIASSYVDQGQSIIQKNIELASQQDKK</sequence>
<gene>
    <name evidence="2" type="ORF">E5Z56_05970</name>
</gene>
<evidence type="ECO:0000313" key="2">
    <source>
        <dbReference type="EMBL" id="QCT06935.1"/>
    </source>
</evidence>
<protein>
    <submittedName>
        <fullName evidence="2">Uncharacterized protein</fullName>
    </submittedName>
</protein>
<name>A0A4P8XV14_9FIRM</name>
<dbReference type="KEGG" id="ruj:E5Z56_05970"/>
<keyword evidence="1" id="KW-0812">Transmembrane</keyword>
<dbReference type="AlphaFoldDB" id="A0A4P8XV14"/>
<keyword evidence="3" id="KW-1185">Reference proteome</keyword>
<keyword evidence="1" id="KW-1133">Transmembrane helix</keyword>
<dbReference type="Proteomes" id="UP000301475">
    <property type="component" value="Chromosome"/>
</dbReference>
<proteinExistence type="predicted"/>
<feature type="transmembrane region" description="Helical" evidence="1">
    <location>
        <begin position="12"/>
        <end position="30"/>
    </location>
</feature>
<organism evidence="2 3">
    <name type="scientific">Ruminococcus bovis</name>
    <dbReference type="NCBI Taxonomy" id="2564099"/>
    <lineage>
        <taxon>Bacteria</taxon>
        <taxon>Bacillati</taxon>
        <taxon>Bacillota</taxon>
        <taxon>Clostridia</taxon>
        <taxon>Eubacteriales</taxon>
        <taxon>Oscillospiraceae</taxon>
        <taxon>Ruminococcus</taxon>
    </lineage>
</organism>
<evidence type="ECO:0000256" key="1">
    <source>
        <dbReference type="SAM" id="Phobius"/>
    </source>
</evidence>
<keyword evidence="1" id="KW-0472">Membrane</keyword>
<dbReference type="EMBL" id="CP039381">
    <property type="protein sequence ID" value="QCT06935.1"/>
    <property type="molecule type" value="Genomic_DNA"/>
</dbReference>
<reference evidence="2 3" key="1">
    <citation type="submission" date="2019-04" db="EMBL/GenBank/DDBJ databases">
        <authorList>
            <person name="Embree M."/>
            <person name="Gaffney J.R."/>
        </authorList>
    </citation>
    <scope>NUCLEOTIDE SEQUENCE [LARGE SCALE GENOMIC DNA]</scope>
    <source>
        <strain evidence="2 3">JE7A12</strain>
    </source>
</reference>
<accession>A0A4P8XV14</accession>
<evidence type="ECO:0000313" key="3">
    <source>
        <dbReference type="Proteomes" id="UP000301475"/>
    </source>
</evidence>
<dbReference type="RefSeq" id="WP_138157011.1">
    <property type="nucleotide sequence ID" value="NZ_CP039381.1"/>
</dbReference>